<name>A0A1H8U722_9GAMM</name>
<protein>
    <submittedName>
        <fullName evidence="2">Acyl carrier protein</fullName>
    </submittedName>
</protein>
<organism evidence="2 3">
    <name type="scientific">Aquisalimonas asiatica</name>
    <dbReference type="NCBI Taxonomy" id="406100"/>
    <lineage>
        <taxon>Bacteria</taxon>
        <taxon>Pseudomonadati</taxon>
        <taxon>Pseudomonadota</taxon>
        <taxon>Gammaproteobacteria</taxon>
        <taxon>Chromatiales</taxon>
        <taxon>Ectothiorhodospiraceae</taxon>
        <taxon>Aquisalimonas</taxon>
    </lineage>
</organism>
<evidence type="ECO:0000313" key="3">
    <source>
        <dbReference type="Proteomes" id="UP000199657"/>
    </source>
</evidence>
<dbReference type="SUPFAM" id="SSF47336">
    <property type="entry name" value="ACP-like"/>
    <property type="match status" value="1"/>
</dbReference>
<dbReference type="InterPro" id="IPR036736">
    <property type="entry name" value="ACP-like_sf"/>
</dbReference>
<evidence type="ECO:0000259" key="1">
    <source>
        <dbReference type="PROSITE" id="PS50075"/>
    </source>
</evidence>
<proteinExistence type="predicted"/>
<gene>
    <name evidence="2" type="ORF">SAMN04488052_105195</name>
</gene>
<feature type="domain" description="Carrier" evidence="1">
    <location>
        <begin position="1"/>
        <end position="81"/>
    </location>
</feature>
<dbReference type="Proteomes" id="UP000199657">
    <property type="component" value="Unassembled WGS sequence"/>
</dbReference>
<sequence length="83" mass="9002">MATLQEVNAILDEALALEGRALEFDRSTPLLGSVPEFDSMAVVSLVTALEEYFGISVDDEDISAETFETVGSLLDFVQQKCEA</sequence>
<accession>A0A1H8U722</accession>
<dbReference type="Pfam" id="PF00550">
    <property type="entry name" value="PP-binding"/>
    <property type="match status" value="1"/>
</dbReference>
<keyword evidence="3" id="KW-1185">Reference proteome</keyword>
<reference evidence="2 3" key="1">
    <citation type="submission" date="2016-10" db="EMBL/GenBank/DDBJ databases">
        <authorList>
            <person name="de Groot N.N."/>
        </authorList>
    </citation>
    <scope>NUCLEOTIDE SEQUENCE [LARGE SCALE GENOMIC DNA]</scope>
    <source>
        <strain evidence="2 3">CGMCC 1.6291</strain>
    </source>
</reference>
<dbReference type="Gene3D" id="1.10.1200.10">
    <property type="entry name" value="ACP-like"/>
    <property type="match status" value="1"/>
</dbReference>
<dbReference type="AlphaFoldDB" id="A0A1H8U722"/>
<dbReference type="OrthoDB" id="8527261at2"/>
<evidence type="ECO:0000313" key="2">
    <source>
        <dbReference type="EMBL" id="SEO98458.1"/>
    </source>
</evidence>
<dbReference type="EMBL" id="FOEG01000005">
    <property type="protein sequence ID" value="SEO98458.1"/>
    <property type="molecule type" value="Genomic_DNA"/>
</dbReference>
<dbReference type="STRING" id="406100.SAMN04488052_105195"/>
<dbReference type="PROSITE" id="PS50075">
    <property type="entry name" value="CARRIER"/>
    <property type="match status" value="1"/>
</dbReference>
<dbReference type="RefSeq" id="WP_091644582.1">
    <property type="nucleotide sequence ID" value="NZ_FOEG01000005.1"/>
</dbReference>
<dbReference type="InterPro" id="IPR009081">
    <property type="entry name" value="PP-bd_ACP"/>
</dbReference>